<dbReference type="PROSITE" id="PS50263">
    <property type="entry name" value="CN_HYDROLASE"/>
    <property type="match status" value="1"/>
</dbReference>
<dbReference type="Proteomes" id="UP000284605">
    <property type="component" value="Unassembled WGS sequence"/>
</dbReference>
<protein>
    <submittedName>
        <fullName evidence="2">Nitrilase</fullName>
    </submittedName>
</protein>
<gene>
    <name evidence="2" type="ORF">D3874_16065</name>
</gene>
<dbReference type="InterPro" id="IPR003010">
    <property type="entry name" value="C-N_Hydrolase"/>
</dbReference>
<dbReference type="OrthoDB" id="9811121at2"/>
<comment type="caution">
    <text evidence="2">The sequence shown here is derived from an EMBL/GenBank/DDBJ whole genome shotgun (WGS) entry which is preliminary data.</text>
</comment>
<keyword evidence="3" id="KW-1185">Reference proteome</keyword>
<dbReference type="Gene3D" id="3.60.110.10">
    <property type="entry name" value="Carbon-nitrogen hydrolase"/>
    <property type="match status" value="1"/>
</dbReference>
<sequence>MAVTDTLTIALWATNLEPALASLDDWVAGVETMLVRAAGDGAALLVMPEYACAQWLGFAPALAAAAEIPWLAAQEAAAIALLKPLVARHGVALVAGTIPHDGGDGRYTNRAHILHPDGRHITQDKLALTPGERDPAAWCLAPGAALKVQRIGPWRFAVVICLDIELPALSSRLAILDLDFVVVPSMTRLASGNARVFGCAKARAVELMTVVAAVGCIGERPTGGLPHANTSGAAIYLPCEEALGYLGLGPATRIGDKADGLGPYLLCQDLPLGFVRGLRRAGAEVWPGAWNAAHLVIEDLP</sequence>
<dbReference type="SUPFAM" id="SSF56317">
    <property type="entry name" value="Carbon-nitrogen hydrolase"/>
    <property type="match status" value="1"/>
</dbReference>
<proteinExistence type="predicted"/>
<evidence type="ECO:0000259" key="1">
    <source>
        <dbReference type="PROSITE" id="PS50263"/>
    </source>
</evidence>
<dbReference type="RefSeq" id="WP_119778979.1">
    <property type="nucleotide sequence ID" value="NZ_QYUK01000011.1"/>
</dbReference>
<organism evidence="2 3">
    <name type="scientific">Oleomonas cavernae</name>
    <dbReference type="NCBI Taxonomy" id="2320859"/>
    <lineage>
        <taxon>Bacteria</taxon>
        <taxon>Pseudomonadati</taxon>
        <taxon>Pseudomonadota</taxon>
        <taxon>Alphaproteobacteria</taxon>
        <taxon>Acetobacterales</taxon>
        <taxon>Acetobacteraceae</taxon>
        <taxon>Oleomonas</taxon>
    </lineage>
</organism>
<dbReference type="EMBL" id="QYUK01000011">
    <property type="protein sequence ID" value="RJF88343.1"/>
    <property type="molecule type" value="Genomic_DNA"/>
</dbReference>
<accession>A0A418WE94</accession>
<feature type="domain" description="CN hydrolase" evidence="1">
    <location>
        <begin position="9"/>
        <end position="272"/>
    </location>
</feature>
<evidence type="ECO:0000313" key="2">
    <source>
        <dbReference type="EMBL" id="RJF88343.1"/>
    </source>
</evidence>
<reference evidence="2 3" key="1">
    <citation type="submission" date="2018-09" db="EMBL/GenBank/DDBJ databases">
        <authorList>
            <person name="Zhu H."/>
        </authorList>
    </citation>
    <scope>NUCLEOTIDE SEQUENCE [LARGE SCALE GENOMIC DNA]</scope>
    <source>
        <strain evidence="2 3">K1W22B-8</strain>
    </source>
</reference>
<dbReference type="PANTHER" id="PTHR23088">
    <property type="entry name" value="NITRILASE-RELATED"/>
    <property type="match status" value="1"/>
</dbReference>
<dbReference type="AlphaFoldDB" id="A0A418WE94"/>
<dbReference type="PANTHER" id="PTHR23088:SF50">
    <property type="entry name" value="HYDROLASE YHCX"/>
    <property type="match status" value="1"/>
</dbReference>
<name>A0A418WE94_9PROT</name>
<evidence type="ECO:0000313" key="3">
    <source>
        <dbReference type="Proteomes" id="UP000284605"/>
    </source>
</evidence>
<dbReference type="InterPro" id="IPR036526">
    <property type="entry name" value="C-N_Hydrolase_sf"/>
</dbReference>
<dbReference type="Pfam" id="PF00795">
    <property type="entry name" value="CN_hydrolase"/>
    <property type="match status" value="1"/>
</dbReference>